<dbReference type="SUPFAM" id="SSF81301">
    <property type="entry name" value="Nucleotidyltransferase"/>
    <property type="match status" value="1"/>
</dbReference>
<feature type="domain" description="ACT" evidence="9">
    <location>
        <begin position="788"/>
        <end position="860"/>
    </location>
</feature>
<keyword evidence="6 8" id="KW-0511">Multifunctional enzyme</keyword>
<dbReference type="NCBIfam" id="TIGR01693">
    <property type="entry name" value="UTase_glnD"/>
    <property type="match status" value="1"/>
</dbReference>
<protein>
    <recommendedName>
        <fullName evidence="8">Bifunctional uridylyltransferase/uridylyl-removing enzyme</fullName>
        <shortName evidence="8">UTase/UR</shortName>
    </recommendedName>
    <alternativeName>
        <fullName evidence="8">Bifunctional [protein-PII] modification enzyme</fullName>
    </alternativeName>
    <alternativeName>
        <fullName evidence="8">Bifunctional nitrogen sensor protein</fullName>
    </alternativeName>
    <domain>
        <recommendedName>
            <fullName evidence="8">[Protein-PII] uridylyltransferase</fullName>
            <shortName evidence="8">PII uridylyltransferase</shortName>
            <shortName evidence="8">UTase</shortName>
            <ecNumber evidence="8">2.7.7.59</ecNumber>
        </recommendedName>
    </domain>
    <domain>
        <recommendedName>
            <fullName evidence="8">[Protein-PII]-UMP uridylyl-removing enzyme</fullName>
            <shortName evidence="8">UR</shortName>
            <ecNumber evidence="8">3.1.4.-</ecNumber>
        </recommendedName>
    </domain>
</protein>
<dbReference type="EC" id="2.7.7.59" evidence="8"/>
<reference evidence="11 12" key="1">
    <citation type="submission" date="2020-12" db="EMBL/GenBank/DDBJ databases">
        <title>WGS of Legionella: environmental sample.</title>
        <authorList>
            <person name="Cristino S."/>
            <person name="Girolamini L."/>
            <person name="Salaris S."/>
            <person name="Pascale M.R."/>
            <person name="Mazzotta M."/>
            <person name="Orsini M."/>
            <person name="Grottola A."/>
        </authorList>
    </citation>
    <scope>NUCLEOTIDE SEQUENCE [LARGE SCALE GENOMIC DNA]</scope>
    <source>
        <strain evidence="11 12">30cs62</strain>
    </source>
</reference>
<dbReference type="Gene3D" id="3.30.460.10">
    <property type="entry name" value="Beta Polymerase, domain 2"/>
    <property type="match status" value="1"/>
</dbReference>
<evidence type="ECO:0000256" key="1">
    <source>
        <dbReference type="ARBA" id="ARBA00022679"/>
    </source>
</evidence>
<dbReference type="InterPro" id="IPR005105">
    <property type="entry name" value="GlnD_Uridyltrans_N"/>
</dbReference>
<dbReference type="InterPro" id="IPR002912">
    <property type="entry name" value="ACT_dom"/>
</dbReference>
<name>A0ABS1WCP4_9GAMM</name>
<comment type="similarity">
    <text evidence="8">Belongs to the GlnD family.</text>
</comment>
<sequence>MKNDNRTIKNIIKQFKDELCNEFRQKANIISITRKLAAFIDTLLIDLFTKNKMDQGDHFCLLALGSYGRRELQLHSDIDLLILHTDKISKAQLHKAQTFIQDCWDVGLEVSHQITSVNSCAELASKDLTVISTLMDMFLICGKGTLMEELNYQIHPLHMWPSNEYFYAKEQEQKNRYAKYGETAYNLEPNIKYGPGGLRDLQILLSIGKRHFNVKKLADGIGYGFITEKEYEKLMYCQHFLWRVRFALHMLAEKAEERLSFDYQVKLAQVFGYQDQPHSLAIEQFMKDYFKVIKRNRELNEMLLQWFEETIAHHQKQKIIHLDNEFQLSNNYIEVRHTHVFKHRPYSILKLFLWIAKRPDIEGVRASTIRLIRESLFLLSKRFRDSPEATQIFISILRTGNDPYEALQRMNRYGVLAHYLDCFATVTGQMQYDLFHVYTVDQHTLFVIRNISRFKQEAFIKQFPLCAKIMPTLDKPEILYLSALFHDIAKGRGGDHSELGAYEAQLFTEKHQINKEDSDLLIWLVRYHLLMSQTAQRQDIYDPKTIEHFCQLLPHPRYLDYLYLLTVADICGTNPTLWNAWKDSLLKELYRAAKHMLHKEQELMDETELINTRKQLARDILISEHISDESIQQLWSQFKGKYFLHESPEIIARHTRAILSCKQFPLVMIMPHHSQGGTEVFIYTPHRDERFTITTTVLSNHHVTIQEAAITTCDNQFDLDTYIILDEQNQAFFDEERSNDIQKALCIHLADKDHLPPVTRKRLSRVLAHFNVKTQINYSEDNLNHHTRLFLVTNDRPGLLAAISRVFLSLNIHLHNAKIATAGERVEDMFYITNHQGQPLSSEEKEVLRQKLVHDLASTK</sequence>
<dbReference type="InterPro" id="IPR045865">
    <property type="entry name" value="ACT-like_dom_sf"/>
</dbReference>
<keyword evidence="12" id="KW-1185">Reference proteome</keyword>
<dbReference type="CDD" id="cd05401">
    <property type="entry name" value="NT_GlnE_GlnD_like"/>
    <property type="match status" value="1"/>
</dbReference>
<dbReference type="CDD" id="cd04900">
    <property type="entry name" value="ACT_UUR-like_1"/>
    <property type="match status" value="1"/>
</dbReference>
<comment type="caution">
    <text evidence="8">Lacks conserved residue(s) required for the propagation of feature annotation.</text>
</comment>
<dbReference type="Pfam" id="PF01966">
    <property type="entry name" value="HD"/>
    <property type="match status" value="1"/>
</dbReference>
<evidence type="ECO:0000256" key="2">
    <source>
        <dbReference type="ARBA" id="ARBA00022695"/>
    </source>
</evidence>
<proteinExistence type="inferred from homology"/>
<dbReference type="SUPFAM" id="SSF81593">
    <property type="entry name" value="Nucleotidyltransferase substrate binding subunit/domain"/>
    <property type="match status" value="1"/>
</dbReference>
<dbReference type="Pfam" id="PF03445">
    <property type="entry name" value="DUF294"/>
    <property type="match status" value="1"/>
</dbReference>
<accession>A0ABS1WCP4</accession>
<comment type="caution">
    <text evidence="11">The sequence shown here is derived from an EMBL/GenBank/DDBJ whole genome shotgun (WGS) entry which is preliminary data.</text>
</comment>
<dbReference type="EMBL" id="JADWVN010000021">
    <property type="protein sequence ID" value="MBL7527089.1"/>
    <property type="molecule type" value="Genomic_DNA"/>
</dbReference>
<dbReference type="Gene3D" id="1.10.3090.10">
    <property type="entry name" value="cca-adding enzyme, domain 2"/>
    <property type="match status" value="1"/>
</dbReference>
<dbReference type="SUPFAM" id="SSF81891">
    <property type="entry name" value="Poly A polymerase C-terminal region-like"/>
    <property type="match status" value="1"/>
</dbReference>
<dbReference type="GO" id="GO:0008773">
    <property type="term" value="F:[protein-PII] uridylyltransferase activity"/>
    <property type="evidence" value="ECO:0007669"/>
    <property type="project" value="UniProtKB-EC"/>
</dbReference>
<keyword evidence="4 8" id="KW-0378">Hydrolase</keyword>
<comment type="catalytic activity">
    <reaction evidence="8">
        <text>[protein-PII]-L-tyrosine + UTP = [protein-PII]-uridylyl-L-tyrosine + diphosphate</text>
        <dbReference type="Rhea" id="RHEA:13673"/>
        <dbReference type="Rhea" id="RHEA-COMP:12147"/>
        <dbReference type="Rhea" id="RHEA-COMP:12148"/>
        <dbReference type="ChEBI" id="CHEBI:33019"/>
        <dbReference type="ChEBI" id="CHEBI:46398"/>
        <dbReference type="ChEBI" id="CHEBI:46858"/>
        <dbReference type="ChEBI" id="CHEBI:90602"/>
        <dbReference type="EC" id="2.7.7.59"/>
    </reaction>
</comment>
<feature type="domain" description="ACT" evidence="9">
    <location>
        <begin position="679"/>
        <end position="760"/>
    </location>
</feature>
<dbReference type="PIRSF" id="PIRSF006288">
    <property type="entry name" value="PII_uridyltransf"/>
    <property type="match status" value="1"/>
</dbReference>
<evidence type="ECO:0000256" key="7">
    <source>
        <dbReference type="ARBA" id="ARBA00047968"/>
    </source>
</evidence>
<organism evidence="11 12">
    <name type="scientific">Legionella bononiensis</name>
    <dbReference type="NCBI Taxonomy" id="2793102"/>
    <lineage>
        <taxon>Bacteria</taxon>
        <taxon>Pseudomonadati</taxon>
        <taxon>Pseudomonadota</taxon>
        <taxon>Gammaproteobacteria</taxon>
        <taxon>Legionellales</taxon>
        <taxon>Legionellaceae</taxon>
        <taxon>Legionella</taxon>
    </lineage>
</organism>
<evidence type="ECO:0000313" key="11">
    <source>
        <dbReference type="EMBL" id="MBL7527089.1"/>
    </source>
</evidence>
<dbReference type="InterPro" id="IPR010043">
    <property type="entry name" value="UTase/UR"/>
</dbReference>
<dbReference type="HAMAP" id="MF_00277">
    <property type="entry name" value="PII_uridylyl_transf"/>
    <property type="match status" value="1"/>
</dbReference>
<dbReference type="Proteomes" id="UP000809910">
    <property type="component" value="Unassembled WGS sequence"/>
</dbReference>
<dbReference type="RefSeq" id="WP_203107927.1">
    <property type="nucleotide sequence ID" value="NZ_JADOBG010000003.1"/>
</dbReference>
<evidence type="ECO:0000256" key="6">
    <source>
        <dbReference type="ARBA" id="ARBA00023268"/>
    </source>
</evidence>
<evidence type="ECO:0000256" key="3">
    <source>
        <dbReference type="ARBA" id="ARBA00022737"/>
    </source>
</evidence>
<evidence type="ECO:0000313" key="12">
    <source>
        <dbReference type="Proteomes" id="UP000809910"/>
    </source>
</evidence>
<comment type="activity regulation">
    <text evidence="8">Uridylyltransferase (UTase) activity is inhibited by glutamine, while glutamine activates uridylyl-removing (UR) activity.</text>
</comment>
<keyword evidence="2 8" id="KW-0548">Nucleotidyltransferase</keyword>
<dbReference type="PANTHER" id="PTHR47320">
    <property type="entry name" value="BIFUNCTIONAL URIDYLYLTRANSFERASE/URIDYLYL-REMOVING ENZYME"/>
    <property type="match status" value="1"/>
</dbReference>
<comment type="domain">
    <text evidence="8">Has four distinct domains: an N-terminal nucleotidyltransferase (NT) domain responsible for UTase activity, a central HD domain that encodes UR activity, and two C-terminal ACT domains that seem to have a role in glutamine sensing.</text>
</comment>
<dbReference type="CDD" id="cd00077">
    <property type="entry name" value="HDc"/>
    <property type="match status" value="1"/>
</dbReference>
<dbReference type="InterPro" id="IPR013546">
    <property type="entry name" value="PII_UdlTrfase/GS_AdlTrfase"/>
</dbReference>
<dbReference type="PANTHER" id="PTHR47320:SF1">
    <property type="entry name" value="BIFUNCTIONAL URIDYLYLTRANSFERASE_URIDYLYL-REMOVING ENZYME"/>
    <property type="match status" value="1"/>
</dbReference>
<dbReference type="Pfam" id="PF08335">
    <property type="entry name" value="GlnD_UR_UTase"/>
    <property type="match status" value="1"/>
</dbReference>
<dbReference type="InterPro" id="IPR043519">
    <property type="entry name" value="NT_sf"/>
</dbReference>
<evidence type="ECO:0000256" key="4">
    <source>
        <dbReference type="ARBA" id="ARBA00022801"/>
    </source>
</evidence>
<dbReference type="PROSITE" id="PS51831">
    <property type="entry name" value="HD"/>
    <property type="match status" value="1"/>
</dbReference>
<comment type="function">
    <text evidence="8">Modifies, by uridylylation and deuridylylation, the PII regulatory proteins (GlnB and homologs), in response to the nitrogen status of the cell that GlnD senses through the glutamine level. Under low glutamine levels, catalyzes the conversion of the PII proteins and UTP to PII-UMP and PPi, while under higher glutamine levels, GlnD hydrolyzes PII-UMP to PII and UMP (deuridylylation). Thus, controls uridylylation state and activity of the PII proteins, and plays an important role in the regulation of nitrogen metabolism.</text>
</comment>
<comment type="catalytic activity">
    <reaction evidence="7">
        <text>guanosine 3',5'-bis(diphosphate) + H2O = GDP + diphosphate + H(+)</text>
        <dbReference type="Rhea" id="RHEA:14253"/>
        <dbReference type="ChEBI" id="CHEBI:15377"/>
        <dbReference type="ChEBI" id="CHEBI:15378"/>
        <dbReference type="ChEBI" id="CHEBI:33019"/>
        <dbReference type="ChEBI" id="CHEBI:58189"/>
        <dbReference type="ChEBI" id="CHEBI:77828"/>
        <dbReference type="EC" id="3.1.7.2"/>
    </reaction>
</comment>
<keyword evidence="5 8" id="KW-0460">Magnesium</keyword>
<dbReference type="SMART" id="SM00471">
    <property type="entry name" value="HDc"/>
    <property type="match status" value="1"/>
</dbReference>
<keyword evidence="3" id="KW-0677">Repeat</keyword>
<gene>
    <name evidence="8 11" type="primary">glnD</name>
    <name evidence="11" type="ORF">I5282_10955</name>
</gene>
<feature type="region of interest" description="Uridylyltransferase" evidence="8">
    <location>
        <begin position="1"/>
        <end position="321"/>
    </location>
</feature>
<feature type="domain" description="HD" evidence="10">
    <location>
        <begin position="440"/>
        <end position="562"/>
    </location>
</feature>
<evidence type="ECO:0000256" key="5">
    <source>
        <dbReference type="ARBA" id="ARBA00022842"/>
    </source>
</evidence>
<dbReference type="PROSITE" id="PS51671">
    <property type="entry name" value="ACT"/>
    <property type="match status" value="2"/>
</dbReference>
<dbReference type="EC" id="3.1.4.-" evidence="8"/>
<comment type="catalytic activity">
    <reaction evidence="8">
        <text>[protein-PII]-uridylyl-L-tyrosine + H2O = [protein-PII]-L-tyrosine + UMP + H(+)</text>
        <dbReference type="Rhea" id="RHEA:48600"/>
        <dbReference type="Rhea" id="RHEA-COMP:12147"/>
        <dbReference type="Rhea" id="RHEA-COMP:12148"/>
        <dbReference type="ChEBI" id="CHEBI:15377"/>
        <dbReference type="ChEBI" id="CHEBI:15378"/>
        <dbReference type="ChEBI" id="CHEBI:46858"/>
        <dbReference type="ChEBI" id="CHEBI:57865"/>
        <dbReference type="ChEBI" id="CHEBI:90602"/>
    </reaction>
</comment>
<dbReference type="SUPFAM" id="SSF55021">
    <property type="entry name" value="ACT-like"/>
    <property type="match status" value="1"/>
</dbReference>
<dbReference type="InterPro" id="IPR003607">
    <property type="entry name" value="HD/PDEase_dom"/>
</dbReference>
<evidence type="ECO:0000256" key="8">
    <source>
        <dbReference type="HAMAP-Rule" id="MF_00277"/>
    </source>
</evidence>
<evidence type="ECO:0000259" key="10">
    <source>
        <dbReference type="PROSITE" id="PS51831"/>
    </source>
</evidence>
<comment type="cofactor">
    <cofactor evidence="8">
        <name>Mg(2+)</name>
        <dbReference type="ChEBI" id="CHEBI:18420"/>
    </cofactor>
</comment>
<dbReference type="CDD" id="cd04899">
    <property type="entry name" value="ACT_ACR-UUR-like_2"/>
    <property type="match status" value="1"/>
</dbReference>
<evidence type="ECO:0000259" key="9">
    <source>
        <dbReference type="PROSITE" id="PS51671"/>
    </source>
</evidence>
<dbReference type="InterPro" id="IPR006674">
    <property type="entry name" value="HD_domain"/>
</dbReference>
<keyword evidence="1 8" id="KW-0808">Transferase</keyword>